<dbReference type="EMBL" id="BOMI01000178">
    <property type="protein sequence ID" value="GID79838.1"/>
    <property type="molecule type" value="Genomic_DNA"/>
</dbReference>
<feature type="transmembrane region" description="Helical" evidence="1">
    <location>
        <begin position="400"/>
        <end position="423"/>
    </location>
</feature>
<accession>A0ABQ3YIK5</accession>
<evidence type="ECO:0008006" key="4">
    <source>
        <dbReference type="Google" id="ProtNLM"/>
    </source>
</evidence>
<feature type="transmembrane region" description="Helical" evidence="1">
    <location>
        <begin position="125"/>
        <end position="143"/>
    </location>
</feature>
<feature type="transmembrane region" description="Helical" evidence="1">
    <location>
        <begin position="264"/>
        <end position="288"/>
    </location>
</feature>
<feature type="transmembrane region" description="Helical" evidence="1">
    <location>
        <begin position="91"/>
        <end position="113"/>
    </location>
</feature>
<proteinExistence type="predicted"/>
<sequence length="433" mass="43901">MSTAVLPTGAGLANVRRSALAAGVTSGANAVLGVAFWAVASRGYDPAEVGTGALLILVVQTIAAATDLNLNIGLPRLLPQLGARRGRVVALSYLAITTLGAAGGVVAVLVLPAFSADLRAVLADWRLAASMITAVALWGVFALQDNVLIAVRRSSWAPVSNIAFGAAKVAAVAALAAADVPGGVLLAWVLPLPLVVLLVSLGPIRSGLRHYLGGAELRLGGVAPTRAALTSFLAFDYAALLLQQAAAVLMPIVVLTRLGAEPNAWFTIAFTAAVAAESVLVATAGALTSEAAAAPHRARELAAPTIRRVAVLLGAGVPAGWLAAPPLLAVFGAGYAAHATTALRAMAVAAVPMAILVLRTGLWRIEGRSRPILLTHAAVLALLGALVVPAADRWSVGGVAWAWCAAMAIPAVLLLPALVRAGFHPSNDEGRSR</sequence>
<dbReference type="RefSeq" id="WP_203776456.1">
    <property type="nucleotide sequence ID" value="NZ_BAAABO010000055.1"/>
</dbReference>
<evidence type="ECO:0000256" key="1">
    <source>
        <dbReference type="SAM" id="Phobius"/>
    </source>
</evidence>
<gene>
    <name evidence="2" type="ORF">Ade02nite_84790</name>
</gene>
<organism evidence="2 3">
    <name type="scientific">Paractinoplanes deccanensis</name>
    <dbReference type="NCBI Taxonomy" id="113561"/>
    <lineage>
        <taxon>Bacteria</taxon>
        <taxon>Bacillati</taxon>
        <taxon>Actinomycetota</taxon>
        <taxon>Actinomycetes</taxon>
        <taxon>Micromonosporales</taxon>
        <taxon>Micromonosporaceae</taxon>
        <taxon>Paractinoplanes</taxon>
    </lineage>
</organism>
<name>A0ABQ3YIK5_9ACTN</name>
<reference evidence="2 3" key="1">
    <citation type="submission" date="2021-01" db="EMBL/GenBank/DDBJ databases">
        <title>Whole genome shotgun sequence of Actinoplanes deccanensis NBRC 13994.</title>
        <authorList>
            <person name="Komaki H."/>
            <person name="Tamura T."/>
        </authorList>
    </citation>
    <scope>NUCLEOTIDE SEQUENCE [LARGE SCALE GENOMIC DNA]</scope>
    <source>
        <strain evidence="2 3">NBRC 13994</strain>
    </source>
</reference>
<feature type="transmembrane region" description="Helical" evidence="1">
    <location>
        <begin position="20"/>
        <end position="40"/>
    </location>
</feature>
<dbReference type="Proteomes" id="UP000609879">
    <property type="component" value="Unassembled WGS sequence"/>
</dbReference>
<protein>
    <recommendedName>
        <fullName evidence="4">Polysaccharide biosynthesis protein</fullName>
    </recommendedName>
</protein>
<keyword evidence="1" id="KW-0472">Membrane</keyword>
<feature type="transmembrane region" description="Helical" evidence="1">
    <location>
        <begin position="52"/>
        <end position="70"/>
    </location>
</feature>
<keyword evidence="1" id="KW-0812">Transmembrane</keyword>
<keyword evidence="1" id="KW-1133">Transmembrane helix</keyword>
<feature type="transmembrane region" description="Helical" evidence="1">
    <location>
        <begin position="234"/>
        <end position="258"/>
    </location>
</feature>
<keyword evidence="3" id="KW-1185">Reference proteome</keyword>
<comment type="caution">
    <text evidence="2">The sequence shown here is derived from an EMBL/GenBank/DDBJ whole genome shotgun (WGS) entry which is preliminary data.</text>
</comment>
<feature type="transmembrane region" description="Helical" evidence="1">
    <location>
        <begin position="371"/>
        <end position="388"/>
    </location>
</feature>
<feature type="transmembrane region" description="Helical" evidence="1">
    <location>
        <begin position="155"/>
        <end position="178"/>
    </location>
</feature>
<evidence type="ECO:0000313" key="2">
    <source>
        <dbReference type="EMBL" id="GID79838.1"/>
    </source>
</evidence>
<feature type="transmembrane region" description="Helical" evidence="1">
    <location>
        <begin position="341"/>
        <end position="359"/>
    </location>
</feature>
<feature type="transmembrane region" description="Helical" evidence="1">
    <location>
        <begin position="184"/>
        <end position="204"/>
    </location>
</feature>
<feature type="transmembrane region" description="Helical" evidence="1">
    <location>
        <begin position="309"/>
        <end position="335"/>
    </location>
</feature>
<evidence type="ECO:0000313" key="3">
    <source>
        <dbReference type="Proteomes" id="UP000609879"/>
    </source>
</evidence>